<keyword evidence="3" id="KW-1185">Reference proteome</keyword>
<dbReference type="SUPFAM" id="SSF56219">
    <property type="entry name" value="DNase I-like"/>
    <property type="match status" value="1"/>
</dbReference>
<reference evidence="3" key="1">
    <citation type="journal article" date="2019" name="Int. J. Syst. Evol. Microbiol.">
        <title>The Global Catalogue of Microorganisms (GCM) 10K type strain sequencing project: providing services to taxonomists for standard genome sequencing and annotation.</title>
        <authorList>
            <consortium name="The Broad Institute Genomics Platform"/>
            <consortium name="The Broad Institute Genome Sequencing Center for Infectious Disease"/>
            <person name="Wu L."/>
            <person name="Ma J."/>
        </authorList>
    </citation>
    <scope>NUCLEOTIDE SEQUENCE [LARGE SCALE GENOMIC DNA]</scope>
    <source>
        <strain evidence="3">KCTC 42805</strain>
    </source>
</reference>
<gene>
    <name evidence="2" type="ORF">ACFSUS_24220</name>
</gene>
<dbReference type="Gene3D" id="3.60.10.10">
    <property type="entry name" value="Endonuclease/exonuclease/phosphatase"/>
    <property type="match status" value="1"/>
</dbReference>
<keyword evidence="2" id="KW-0378">Hydrolase</keyword>
<sequence>MQYVWLAYVLLLLQGFCLRIDSIRSQSGLVLIPISLLAVVIYFEDRNWVPRYTSEPPKTPGDIRVLHANVLYTRDEYDTTIALIRQQHPNLYVLQEMTPQSIRLVTSELHNEFPHWFACWSKGPCWVLVGSRTPFKVDQGLARKWRVVSLKTRVKDQDVALVTVHPRTPILPSWFRERNAQLAHVANATRQSPLPTVLIGDFNISVFSPIYKDIFETNDNEQKASLKSARSVLTQPTWPRFIPPMMIPIDHAFVNSGFYTQSFQTLEHPGSDHKAVVVDLGFTR</sequence>
<dbReference type="InterPro" id="IPR036691">
    <property type="entry name" value="Endo/exonu/phosph_ase_sf"/>
</dbReference>
<proteinExistence type="predicted"/>
<evidence type="ECO:0000313" key="2">
    <source>
        <dbReference type="EMBL" id="MFD2573766.1"/>
    </source>
</evidence>
<comment type="caution">
    <text evidence="2">The sequence shown here is derived from an EMBL/GenBank/DDBJ whole genome shotgun (WGS) entry which is preliminary data.</text>
</comment>
<accession>A0ABW5MBA0</accession>
<name>A0ABW5MBA0_9BACT</name>
<dbReference type="GO" id="GO:0004519">
    <property type="term" value="F:endonuclease activity"/>
    <property type="evidence" value="ECO:0007669"/>
    <property type="project" value="UniProtKB-KW"/>
</dbReference>
<evidence type="ECO:0000259" key="1">
    <source>
        <dbReference type="Pfam" id="PF03372"/>
    </source>
</evidence>
<dbReference type="InterPro" id="IPR005135">
    <property type="entry name" value="Endo/exonuclease/phosphatase"/>
</dbReference>
<keyword evidence="2" id="KW-0255">Endonuclease</keyword>
<dbReference type="Pfam" id="PF03372">
    <property type="entry name" value="Exo_endo_phos"/>
    <property type="match status" value="1"/>
</dbReference>
<feature type="domain" description="Endonuclease/exonuclease/phosphatase" evidence="1">
    <location>
        <begin position="69"/>
        <end position="273"/>
    </location>
</feature>
<keyword evidence="2" id="KW-0540">Nuclease</keyword>
<evidence type="ECO:0000313" key="3">
    <source>
        <dbReference type="Proteomes" id="UP001597469"/>
    </source>
</evidence>
<protein>
    <submittedName>
        <fullName evidence="2">Endonuclease/exonuclease/phosphatase family protein</fullName>
    </submittedName>
</protein>
<organism evidence="2 3">
    <name type="scientific">Spirosoma soli</name>
    <dbReference type="NCBI Taxonomy" id="1770529"/>
    <lineage>
        <taxon>Bacteria</taxon>
        <taxon>Pseudomonadati</taxon>
        <taxon>Bacteroidota</taxon>
        <taxon>Cytophagia</taxon>
        <taxon>Cytophagales</taxon>
        <taxon>Cytophagaceae</taxon>
        <taxon>Spirosoma</taxon>
    </lineage>
</organism>
<dbReference type="EMBL" id="JBHULN010000021">
    <property type="protein sequence ID" value="MFD2573766.1"/>
    <property type="molecule type" value="Genomic_DNA"/>
</dbReference>
<dbReference type="Proteomes" id="UP001597469">
    <property type="component" value="Unassembled WGS sequence"/>
</dbReference>